<comment type="subcellular location">
    <subcellularLocation>
        <location evidence="1">Membrane</location>
        <topology evidence="1">Multi-pass membrane protein</topology>
    </subcellularLocation>
</comment>
<feature type="transmembrane region" description="Helical" evidence="8">
    <location>
        <begin position="463"/>
        <end position="483"/>
    </location>
</feature>
<evidence type="ECO:0000256" key="7">
    <source>
        <dbReference type="ARBA" id="ARBA00023136"/>
    </source>
</evidence>
<dbReference type="GO" id="GO:0007035">
    <property type="term" value="P:vacuolar acidification"/>
    <property type="evidence" value="ECO:0007669"/>
    <property type="project" value="TreeGrafter"/>
</dbReference>
<reference evidence="9" key="1">
    <citation type="submission" date="2022-10" db="EMBL/GenBank/DDBJ databases">
        <authorList>
            <person name="Yu W.X."/>
        </authorList>
    </citation>
    <scope>NUCLEOTIDE SEQUENCE</scope>
    <source>
        <strain evidence="9">D04</strain>
    </source>
</reference>
<feature type="transmembrane region" description="Helical" evidence="8">
    <location>
        <begin position="436"/>
        <end position="457"/>
    </location>
</feature>
<feature type="transmembrane region" description="Helical" evidence="8">
    <location>
        <begin position="543"/>
        <end position="568"/>
    </location>
</feature>
<sequence>MIVPMFKYSFLVHHADFEHFRDALKKRGVLHVIEQDIEPEAEILDNVQLLSEIKRYQKNLEGRKEPQKQVDIQVPTSGEALIQLIKEKNTSLDALLHEKQNLQKELESLSPWGNFIWDKIHLLKEEGIETRFFYCQAKKYDSKWEEDYSIAPVSETKGISYFVLFDSEGSTLDIDADEVKIPESTLSEVEQQLNAIKAKVDIVGQELDVIAQKGKDILDNYAHVIQDKLNDTSFKNSADDHAEGRIKLIEGWVPKTMDDAFETYIKEQSVYYLRSECSKEEKAPVLLKNGRFSKLFEPIGKLFSLPTYTELDMTPFFAPFFFLFFGFCFGDAGYGLLFVLAAGFAKLKVNKDFKPVLSLVQWLGLAAVIFGAITGTFFGVKLMDINIPLFVKLKETFLTDQQMFNLALGMGFVQILFGMALKIVNEIKQEGWKYSLASAGWFLFFISTAIMVILDFVGGHDKWLWSVPHLILIGISCLGIFIFNNPKGNVLLNIGAGLWDTYNMVTGFAGDLLSYIRLFALGLSSAILGLVFNSLAFDLSPDIPVVGWIITLVILVFGHGLNIFMAALGSIVHPMRLTFVEFYKNAGFAGGGKEYKPFKEISK</sequence>
<dbReference type="GO" id="GO:0051117">
    <property type="term" value="F:ATPase binding"/>
    <property type="evidence" value="ECO:0007669"/>
    <property type="project" value="TreeGrafter"/>
</dbReference>
<accession>A0AAE3MD08</accession>
<gene>
    <name evidence="9" type="ORF">OM074_06740</name>
</gene>
<keyword evidence="4 8" id="KW-0812">Transmembrane</keyword>
<dbReference type="GO" id="GO:0046961">
    <property type="term" value="F:proton-transporting ATPase activity, rotational mechanism"/>
    <property type="evidence" value="ECO:0007669"/>
    <property type="project" value="InterPro"/>
</dbReference>
<feature type="transmembrane region" description="Helical" evidence="8">
    <location>
        <begin position="518"/>
        <end position="537"/>
    </location>
</feature>
<comment type="similarity">
    <text evidence="2">Belongs to the V-ATPase 116 kDa subunit family.</text>
</comment>
<dbReference type="GO" id="GO:0016471">
    <property type="term" value="C:vacuolar proton-transporting V-type ATPase complex"/>
    <property type="evidence" value="ECO:0007669"/>
    <property type="project" value="TreeGrafter"/>
</dbReference>
<feature type="transmembrane region" description="Helical" evidence="8">
    <location>
        <begin position="316"/>
        <end position="344"/>
    </location>
</feature>
<organism evidence="9 10">
    <name type="scientific">Plebeiibacterium marinum</name>
    <dbReference type="NCBI Taxonomy" id="2992111"/>
    <lineage>
        <taxon>Bacteria</taxon>
        <taxon>Pseudomonadati</taxon>
        <taxon>Bacteroidota</taxon>
        <taxon>Bacteroidia</taxon>
        <taxon>Marinilabiliales</taxon>
        <taxon>Marinilabiliaceae</taxon>
        <taxon>Plebeiibacterium</taxon>
    </lineage>
</organism>
<keyword evidence="3" id="KW-0813">Transport</keyword>
<feature type="transmembrane region" description="Helical" evidence="8">
    <location>
        <begin position="403"/>
        <end position="424"/>
    </location>
</feature>
<evidence type="ECO:0000256" key="1">
    <source>
        <dbReference type="ARBA" id="ARBA00004141"/>
    </source>
</evidence>
<keyword evidence="10" id="KW-1185">Reference proteome</keyword>
<protein>
    <submittedName>
        <fullName evidence="9">V-type ATP synthase subunit I</fullName>
    </submittedName>
</protein>
<dbReference type="Pfam" id="PF01496">
    <property type="entry name" value="V_ATPase_I"/>
    <property type="match status" value="1"/>
</dbReference>
<evidence type="ECO:0000256" key="2">
    <source>
        <dbReference type="ARBA" id="ARBA00009904"/>
    </source>
</evidence>
<proteinExistence type="inferred from homology"/>
<dbReference type="InterPro" id="IPR002490">
    <property type="entry name" value="V-ATPase_116kDa_su"/>
</dbReference>
<evidence type="ECO:0000256" key="8">
    <source>
        <dbReference type="SAM" id="Phobius"/>
    </source>
</evidence>
<name>A0AAE3MD08_9BACT</name>
<keyword evidence="7 8" id="KW-0472">Membrane</keyword>
<evidence type="ECO:0000256" key="3">
    <source>
        <dbReference type="ARBA" id="ARBA00022448"/>
    </source>
</evidence>
<keyword evidence="5 8" id="KW-1133">Transmembrane helix</keyword>
<evidence type="ECO:0000313" key="10">
    <source>
        <dbReference type="Proteomes" id="UP001207408"/>
    </source>
</evidence>
<comment type="caution">
    <text evidence="9">The sequence shown here is derived from an EMBL/GenBank/DDBJ whole genome shotgun (WGS) entry which is preliminary data.</text>
</comment>
<feature type="transmembrane region" description="Helical" evidence="8">
    <location>
        <begin position="356"/>
        <end position="383"/>
    </location>
</feature>
<keyword evidence="6" id="KW-0406">Ion transport</keyword>
<dbReference type="EMBL" id="JAPDPI010000009">
    <property type="protein sequence ID" value="MCW3805317.1"/>
    <property type="molecule type" value="Genomic_DNA"/>
</dbReference>
<dbReference type="PANTHER" id="PTHR11629">
    <property type="entry name" value="VACUOLAR PROTON ATPASES"/>
    <property type="match status" value="1"/>
</dbReference>
<dbReference type="PANTHER" id="PTHR11629:SF63">
    <property type="entry name" value="V-TYPE PROTON ATPASE SUBUNIT A"/>
    <property type="match status" value="1"/>
</dbReference>
<evidence type="ECO:0000256" key="5">
    <source>
        <dbReference type="ARBA" id="ARBA00022989"/>
    </source>
</evidence>
<dbReference type="AlphaFoldDB" id="A0AAE3MD08"/>
<evidence type="ECO:0000256" key="6">
    <source>
        <dbReference type="ARBA" id="ARBA00023065"/>
    </source>
</evidence>
<dbReference type="RefSeq" id="WP_301198685.1">
    <property type="nucleotide sequence ID" value="NZ_JAPDPI010000009.1"/>
</dbReference>
<dbReference type="Proteomes" id="UP001207408">
    <property type="component" value="Unassembled WGS sequence"/>
</dbReference>
<evidence type="ECO:0000256" key="4">
    <source>
        <dbReference type="ARBA" id="ARBA00022692"/>
    </source>
</evidence>
<evidence type="ECO:0000313" key="9">
    <source>
        <dbReference type="EMBL" id="MCW3805317.1"/>
    </source>
</evidence>
<dbReference type="GO" id="GO:0033179">
    <property type="term" value="C:proton-transporting V-type ATPase, V0 domain"/>
    <property type="evidence" value="ECO:0007669"/>
    <property type="project" value="InterPro"/>
</dbReference>